<comment type="caution">
    <text evidence="1">The sequence shown here is derived from an EMBL/GenBank/DDBJ whole genome shotgun (WGS) entry which is preliminary data.</text>
</comment>
<organism evidence="1 2">
    <name type="scientific">Rubellimicrobium mesophilum DSM 19309</name>
    <dbReference type="NCBI Taxonomy" id="442562"/>
    <lineage>
        <taxon>Bacteria</taxon>
        <taxon>Pseudomonadati</taxon>
        <taxon>Pseudomonadota</taxon>
        <taxon>Alphaproteobacteria</taxon>
        <taxon>Rhodobacterales</taxon>
        <taxon>Roseobacteraceae</taxon>
        <taxon>Rubellimicrobium</taxon>
    </lineage>
</organism>
<dbReference type="PRINTS" id="PR00313">
    <property type="entry name" value="CABNDNGRPT"/>
</dbReference>
<dbReference type="STRING" id="442562.Rumeso_02622"/>
<dbReference type="InterPro" id="IPR011049">
    <property type="entry name" value="Serralysin-like_metalloprot_C"/>
</dbReference>
<dbReference type="SUPFAM" id="SSF51120">
    <property type="entry name" value="beta-Roll"/>
    <property type="match status" value="1"/>
</dbReference>
<dbReference type="InterPro" id="IPR001343">
    <property type="entry name" value="Hemolysn_Ca-bd"/>
</dbReference>
<gene>
    <name evidence="1" type="ORF">Rumeso_02622</name>
</gene>
<sequence length="365" mass="37005">MESRSTGGYWGSIQIDAGAGDDILRATSWSSINGGAGNDLMTGSNAFFSTGTGQDRVVVSGEHSTVSFEDLGVGDSAEGNGTRDYFSGYGGDGNDTFAAGDGEVFVGGARMATGFESINLYGGGGNDVFTSVGLSGLFDGGAGDDVIGVGGAGSSLGLEAYGGDGDDTLTGGSAIDHLAAGRGADHVYGGGGNDTVDFGYYYLEGGALDAGDYAEGGEGTDSLIAFTGAAADSLIFRNHDVLLGGVRVATGFESTQIGAMEGNDTFTFTGDNMPIEVSGGEGADAFRFSKGFASGAVRISDFDSGIDKLWLQYAGPGDPNAVTIDWQQYDPNFYGLRLRLSTGALVELSGVTELATGDVVYGDWA</sequence>
<dbReference type="Gene3D" id="2.160.20.160">
    <property type="match status" value="1"/>
</dbReference>
<dbReference type="Pfam" id="PF00353">
    <property type="entry name" value="HemolysinCabind"/>
    <property type="match status" value="4"/>
</dbReference>
<dbReference type="GO" id="GO:0005509">
    <property type="term" value="F:calcium ion binding"/>
    <property type="evidence" value="ECO:0007669"/>
    <property type="project" value="InterPro"/>
</dbReference>
<dbReference type="RefSeq" id="WP_156362589.1">
    <property type="nucleotide sequence ID" value="NZ_KK088522.1"/>
</dbReference>
<evidence type="ECO:0000313" key="1">
    <source>
        <dbReference type="EMBL" id="EYD75840.1"/>
    </source>
</evidence>
<keyword evidence="2" id="KW-1185">Reference proteome</keyword>
<evidence type="ECO:0000313" key="2">
    <source>
        <dbReference type="Proteomes" id="UP000019666"/>
    </source>
</evidence>
<evidence type="ECO:0008006" key="3">
    <source>
        <dbReference type="Google" id="ProtNLM"/>
    </source>
</evidence>
<accession>A0A017HNE4</accession>
<dbReference type="Proteomes" id="UP000019666">
    <property type="component" value="Unassembled WGS sequence"/>
</dbReference>
<dbReference type="AlphaFoldDB" id="A0A017HNE4"/>
<protein>
    <recommendedName>
        <fullName evidence="3">Alkaline phosphatase</fullName>
    </recommendedName>
</protein>
<dbReference type="OrthoDB" id="9773411at2"/>
<dbReference type="PATRIC" id="fig|442562.3.peg.2584"/>
<dbReference type="EMBL" id="AOSK01000065">
    <property type="protein sequence ID" value="EYD75840.1"/>
    <property type="molecule type" value="Genomic_DNA"/>
</dbReference>
<dbReference type="HOGENOM" id="CLU_758375_0_0_5"/>
<name>A0A017HNE4_9RHOB</name>
<reference evidence="1 2" key="1">
    <citation type="submission" date="2013-02" db="EMBL/GenBank/DDBJ databases">
        <authorList>
            <person name="Fiebig A."/>
            <person name="Goeker M."/>
            <person name="Klenk H.-P.P."/>
        </authorList>
    </citation>
    <scope>NUCLEOTIDE SEQUENCE [LARGE SCALE GENOMIC DNA]</scope>
    <source>
        <strain evidence="1 2">DSM 19309</strain>
    </source>
</reference>
<proteinExistence type="predicted"/>